<dbReference type="OMA" id="PMLIQFT"/>
<dbReference type="PANTHER" id="PTHR21137">
    <property type="entry name" value="ODORANT RECEPTOR"/>
    <property type="match status" value="1"/>
</dbReference>
<proteinExistence type="predicted"/>
<keyword evidence="5" id="KW-0552">Olfaction</keyword>
<feature type="transmembrane region" description="Helical" evidence="10">
    <location>
        <begin position="210"/>
        <end position="237"/>
    </location>
</feature>
<dbReference type="AlphaFoldDB" id="T1GKQ3"/>
<keyword evidence="6 10" id="KW-1133">Transmembrane helix</keyword>
<evidence type="ECO:0000256" key="6">
    <source>
        <dbReference type="ARBA" id="ARBA00022989"/>
    </source>
</evidence>
<comment type="subcellular location">
    <subcellularLocation>
        <location evidence="1">Cell membrane</location>
        <topology evidence="1">Multi-pass membrane protein</topology>
    </subcellularLocation>
</comment>
<dbReference type="GO" id="GO:0007165">
    <property type="term" value="P:signal transduction"/>
    <property type="evidence" value="ECO:0007669"/>
    <property type="project" value="UniProtKB-KW"/>
</dbReference>
<evidence type="ECO:0000256" key="3">
    <source>
        <dbReference type="ARBA" id="ARBA00022606"/>
    </source>
</evidence>
<evidence type="ECO:0000256" key="1">
    <source>
        <dbReference type="ARBA" id="ARBA00004651"/>
    </source>
</evidence>
<evidence type="ECO:0000256" key="2">
    <source>
        <dbReference type="ARBA" id="ARBA00022475"/>
    </source>
</evidence>
<feature type="transmembrane region" description="Helical" evidence="10">
    <location>
        <begin position="92"/>
        <end position="110"/>
    </location>
</feature>
<protein>
    <recommendedName>
        <fullName evidence="13">Odorant receptor</fullName>
    </recommendedName>
</protein>
<keyword evidence="3" id="KW-0716">Sensory transduction</keyword>
<dbReference type="HOGENOM" id="CLU_987941_0_0_1"/>
<reference evidence="11" key="2">
    <citation type="submission" date="2015-06" db="UniProtKB">
        <authorList>
            <consortium name="EnsemblMetazoa"/>
        </authorList>
    </citation>
    <scope>IDENTIFICATION</scope>
</reference>
<accession>T1GKQ3</accession>
<dbReference type="GO" id="GO:0004984">
    <property type="term" value="F:olfactory receptor activity"/>
    <property type="evidence" value="ECO:0007669"/>
    <property type="project" value="InterPro"/>
</dbReference>
<sequence>MSSDDDVIHILKWCISLWRKTVTFFFPLSLLIGLFQQTDFQSILENLTVITTAFSESVKTIFTWYYSKNITKILEIHNELYPIFIKDKHGVLYYKTYVLVCASSFLTIWTTKNKLLYPAYFPFDVNSSAFNFYFAKCFQHVAVVILIYWNIAYDSSQSLLIYLLKQKLKILSLRIEEIGKNTGEHSHVLLKEAVKHHLKLLEFYDLLNQLISWSVFGAFAAITLNLVSTLLMIMYYSDNIFQTLYYLASLLAYPMEIYLSCYYGSKFITITNKLVTAIYSCN</sequence>
<dbReference type="EMBL" id="CAQQ02112085">
    <property type="status" value="NOT_ANNOTATED_CDS"/>
    <property type="molecule type" value="Genomic_DNA"/>
</dbReference>
<evidence type="ECO:0008006" key="13">
    <source>
        <dbReference type="Google" id="ProtNLM"/>
    </source>
</evidence>
<dbReference type="GO" id="GO:0005549">
    <property type="term" value="F:odorant binding"/>
    <property type="evidence" value="ECO:0007669"/>
    <property type="project" value="InterPro"/>
</dbReference>
<evidence type="ECO:0000256" key="5">
    <source>
        <dbReference type="ARBA" id="ARBA00022725"/>
    </source>
</evidence>
<dbReference type="SMR" id="T1GKQ3"/>
<dbReference type="Pfam" id="PF02949">
    <property type="entry name" value="7tm_6"/>
    <property type="match status" value="1"/>
</dbReference>
<organism evidence="11 12">
    <name type="scientific">Megaselia scalaris</name>
    <name type="common">Humpbacked fly</name>
    <name type="synonym">Phora scalaris</name>
    <dbReference type="NCBI Taxonomy" id="36166"/>
    <lineage>
        <taxon>Eukaryota</taxon>
        <taxon>Metazoa</taxon>
        <taxon>Ecdysozoa</taxon>
        <taxon>Arthropoda</taxon>
        <taxon>Hexapoda</taxon>
        <taxon>Insecta</taxon>
        <taxon>Pterygota</taxon>
        <taxon>Neoptera</taxon>
        <taxon>Endopterygota</taxon>
        <taxon>Diptera</taxon>
        <taxon>Brachycera</taxon>
        <taxon>Muscomorpha</taxon>
        <taxon>Platypezoidea</taxon>
        <taxon>Phoridae</taxon>
        <taxon>Megaseliini</taxon>
        <taxon>Megaselia</taxon>
    </lineage>
</organism>
<keyword evidence="9" id="KW-0807">Transducer</keyword>
<evidence type="ECO:0000313" key="12">
    <source>
        <dbReference type="Proteomes" id="UP000015102"/>
    </source>
</evidence>
<dbReference type="EnsemblMetazoa" id="MESCA004080-RA">
    <property type="protein sequence ID" value="MESCA004080-PA"/>
    <property type="gene ID" value="MESCA004080"/>
</dbReference>
<evidence type="ECO:0000256" key="10">
    <source>
        <dbReference type="SAM" id="Phobius"/>
    </source>
</evidence>
<evidence type="ECO:0000256" key="4">
    <source>
        <dbReference type="ARBA" id="ARBA00022692"/>
    </source>
</evidence>
<evidence type="ECO:0000256" key="7">
    <source>
        <dbReference type="ARBA" id="ARBA00023136"/>
    </source>
</evidence>
<keyword evidence="8" id="KW-0675">Receptor</keyword>
<dbReference type="GO" id="GO:0005886">
    <property type="term" value="C:plasma membrane"/>
    <property type="evidence" value="ECO:0007669"/>
    <property type="project" value="UniProtKB-SubCell"/>
</dbReference>
<evidence type="ECO:0000313" key="11">
    <source>
        <dbReference type="EnsemblMetazoa" id="MESCA004080-PA"/>
    </source>
</evidence>
<reference evidence="12" key="1">
    <citation type="submission" date="2013-02" db="EMBL/GenBank/DDBJ databases">
        <authorList>
            <person name="Hughes D."/>
        </authorList>
    </citation>
    <scope>NUCLEOTIDE SEQUENCE</scope>
    <source>
        <strain>Durham</strain>
        <strain evidence="12">NC isolate 2 -- Noor lab</strain>
    </source>
</reference>
<evidence type="ECO:0000256" key="9">
    <source>
        <dbReference type="ARBA" id="ARBA00023224"/>
    </source>
</evidence>
<dbReference type="Proteomes" id="UP000015102">
    <property type="component" value="Unassembled WGS sequence"/>
</dbReference>
<keyword evidence="4 10" id="KW-0812">Transmembrane</keyword>
<dbReference type="InterPro" id="IPR004117">
    <property type="entry name" value="7tm6_olfct_rcpt"/>
</dbReference>
<feature type="transmembrane region" description="Helical" evidence="10">
    <location>
        <begin position="130"/>
        <end position="151"/>
    </location>
</feature>
<keyword evidence="7 10" id="KW-0472">Membrane</keyword>
<evidence type="ECO:0000256" key="8">
    <source>
        <dbReference type="ARBA" id="ARBA00023170"/>
    </source>
</evidence>
<keyword evidence="12" id="KW-1185">Reference proteome</keyword>
<name>T1GKQ3_MEGSC</name>
<keyword evidence="2" id="KW-1003">Cell membrane</keyword>
<dbReference type="PANTHER" id="PTHR21137:SF35">
    <property type="entry name" value="ODORANT RECEPTOR 19A-RELATED"/>
    <property type="match status" value="1"/>
</dbReference>
<feature type="transmembrane region" description="Helical" evidence="10">
    <location>
        <begin position="243"/>
        <end position="263"/>
    </location>
</feature>